<gene>
    <name evidence="2" type="ordered locus">Ppha_0354</name>
</gene>
<dbReference type="Gene3D" id="1.10.30.50">
    <property type="match status" value="1"/>
</dbReference>
<dbReference type="SMART" id="SM00507">
    <property type="entry name" value="HNHc"/>
    <property type="match status" value="1"/>
</dbReference>
<dbReference type="CDD" id="cd00085">
    <property type="entry name" value="HNHc"/>
    <property type="match status" value="1"/>
</dbReference>
<organism evidence="2 3">
    <name type="scientific">Pelodictyon phaeoclathratiforme (strain DSM 5477 / BU-1)</name>
    <dbReference type="NCBI Taxonomy" id="324925"/>
    <lineage>
        <taxon>Bacteria</taxon>
        <taxon>Pseudomonadati</taxon>
        <taxon>Chlorobiota</taxon>
        <taxon>Chlorobiia</taxon>
        <taxon>Chlorobiales</taxon>
        <taxon>Chlorobiaceae</taxon>
        <taxon>Chlorobium/Pelodictyon group</taxon>
        <taxon>Pelodictyon</taxon>
    </lineage>
</organism>
<dbReference type="EMBL" id="CP001110">
    <property type="protein sequence ID" value="ACF42685.1"/>
    <property type="molecule type" value="Genomic_DNA"/>
</dbReference>
<dbReference type="Pfam" id="PF13391">
    <property type="entry name" value="HNH_2"/>
    <property type="match status" value="1"/>
</dbReference>
<evidence type="ECO:0000259" key="1">
    <source>
        <dbReference type="SMART" id="SM00507"/>
    </source>
</evidence>
<feature type="domain" description="HNH nuclease" evidence="1">
    <location>
        <begin position="250"/>
        <end position="306"/>
    </location>
</feature>
<dbReference type="Proteomes" id="UP000002724">
    <property type="component" value="Chromosome"/>
</dbReference>
<evidence type="ECO:0000313" key="2">
    <source>
        <dbReference type="EMBL" id="ACF42685.1"/>
    </source>
</evidence>
<dbReference type="HOGENOM" id="CLU_815987_0_0_10"/>
<sequence length="340" mass="39829">MNDVLLVNITWNPKNWTNRYINPRAGHEYARQNAGHESLNFKFDKRDIDTEKFIHGFVQWTNPPKKFQNGGLIIFYTKNIDYKKGQVVGVYGKSEIIDPQQHFVVKGFQNNQYSINIRAEKRFSILFPVPLSADNYKAKSSDRMVPQVGFTYKDNIFAKKILYDELVELSNTGILQSDYKKLSDIYEYYVEEKFELPYCSQDEKEQEELAQFYKQAKIKEEILDELNNLQPSDSEEIIVNKKTYKRDNKTIAQIKILRDFKCQICGVTITKKDRSKYIEAAHIKAKHQKGRETIDNIILLCPNHHKEFDLGDRIIKSHDSNFIDFVLNGQQYKISLTTGQ</sequence>
<reference evidence="2 3" key="1">
    <citation type="submission" date="2008-06" db="EMBL/GenBank/DDBJ databases">
        <title>Complete sequence of Pelodictyon phaeoclathratiforme BU-1.</title>
        <authorList>
            <consortium name="US DOE Joint Genome Institute"/>
            <person name="Lucas S."/>
            <person name="Copeland A."/>
            <person name="Lapidus A."/>
            <person name="Glavina del Rio T."/>
            <person name="Dalin E."/>
            <person name="Tice H."/>
            <person name="Bruce D."/>
            <person name="Goodwin L."/>
            <person name="Pitluck S."/>
            <person name="Schmutz J."/>
            <person name="Larimer F."/>
            <person name="Land M."/>
            <person name="Hauser L."/>
            <person name="Kyrpides N."/>
            <person name="Mikhailova N."/>
            <person name="Liu Z."/>
            <person name="Li T."/>
            <person name="Zhao F."/>
            <person name="Overmann J."/>
            <person name="Bryant D.A."/>
            <person name="Richardson P."/>
        </authorList>
    </citation>
    <scope>NUCLEOTIDE SEQUENCE [LARGE SCALE GENOMIC DNA]</scope>
    <source>
        <strain evidence="3">DSM 5477 / BU-1</strain>
    </source>
</reference>
<dbReference type="STRING" id="324925.Ppha_0354"/>
<name>B4SCA5_PELPB</name>
<dbReference type="OrthoDB" id="5379188at2"/>
<dbReference type="eggNOG" id="COG3440">
    <property type="taxonomic scope" value="Bacteria"/>
</dbReference>
<dbReference type="InterPro" id="IPR003615">
    <property type="entry name" value="HNH_nuc"/>
</dbReference>
<proteinExistence type="predicted"/>
<protein>
    <submittedName>
        <fullName evidence="2">HNH nuclease</fullName>
    </submittedName>
</protein>
<accession>B4SCA5</accession>
<dbReference type="KEGG" id="pph:Ppha_0354"/>
<dbReference type="RefSeq" id="WP_012507180.1">
    <property type="nucleotide sequence ID" value="NC_011060.1"/>
</dbReference>
<dbReference type="AlphaFoldDB" id="B4SCA5"/>
<evidence type="ECO:0000313" key="3">
    <source>
        <dbReference type="Proteomes" id="UP000002724"/>
    </source>
</evidence>
<keyword evidence="3" id="KW-1185">Reference proteome</keyword>